<comment type="caution">
    <text evidence="2">The sequence shown here is derived from an EMBL/GenBank/DDBJ whole genome shotgun (WGS) entry which is preliminary data.</text>
</comment>
<dbReference type="OrthoDB" id="3504488at2759"/>
<sequence>MLSLIFALLLAVSQSSVAAEELKPIMLEKSGGFTVGGKVLTQPGTDQTLSCDHRYMEYFIPWKQRKTSIVMWHSSSTQSFQNRWDGGEGYKDMFLRRDYPVYLWDAPGVGRANWLCKAYNYWPDVQFPTENEEAWQQATSGRYVEFDTVENVHLQSDEAAVAADSGRLGDSVVYFTNSMSSLRTMLTAIKSESNNIKAIVNYEPFGHVFPDNANITEGDAFGSFIVPLEDIKKLAKLPAIQFVWGAHREGFNFVNESLIAAEFINKYGGNAEVVMLADDHGLEGSTHIAFADMDNAKVAGLVDRLFEKTGLDEYP</sequence>
<reference evidence="2 3" key="1">
    <citation type="submission" date="2017-10" db="EMBL/GenBank/DDBJ databases">
        <title>Comparative genomics in systemic dimorphic fungi from Ajellomycetaceae.</title>
        <authorList>
            <person name="Munoz J.F."/>
            <person name="Mcewen J.G."/>
            <person name="Clay O.K."/>
            <person name="Cuomo C.A."/>
        </authorList>
    </citation>
    <scope>NUCLEOTIDE SEQUENCE [LARGE SCALE GENOMIC DNA]</scope>
    <source>
        <strain evidence="2 3">UAMH7299</strain>
    </source>
</reference>
<proteinExistence type="predicted"/>
<evidence type="ECO:0000313" key="3">
    <source>
        <dbReference type="Proteomes" id="UP000224634"/>
    </source>
</evidence>
<keyword evidence="1" id="KW-0732">Signal</keyword>
<keyword evidence="3" id="KW-1185">Reference proteome</keyword>
<dbReference type="Gene3D" id="3.40.50.1820">
    <property type="entry name" value="alpha/beta hydrolase"/>
    <property type="match status" value="1"/>
</dbReference>
<dbReference type="Proteomes" id="UP000224634">
    <property type="component" value="Unassembled WGS sequence"/>
</dbReference>
<dbReference type="EMBL" id="PDNA01000084">
    <property type="protein sequence ID" value="PGH15240.1"/>
    <property type="molecule type" value="Genomic_DNA"/>
</dbReference>
<dbReference type="STRING" id="1447883.A0A2B7Y1T3"/>
<organism evidence="2 3">
    <name type="scientific">Polytolypa hystricis (strain UAMH7299)</name>
    <dbReference type="NCBI Taxonomy" id="1447883"/>
    <lineage>
        <taxon>Eukaryota</taxon>
        <taxon>Fungi</taxon>
        <taxon>Dikarya</taxon>
        <taxon>Ascomycota</taxon>
        <taxon>Pezizomycotina</taxon>
        <taxon>Eurotiomycetes</taxon>
        <taxon>Eurotiomycetidae</taxon>
        <taxon>Onygenales</taxon>
        <taxon>Onygenales incertae sedis</taxon>
        <taxon>Polytolypa</taxon>
    </lineage>
</organism>
<gene>
    <name evidence="2" type="ORF">AJ80_05593</name>
</gene>
<dbReference type="SUPFAM" id="SSF53474">
    <property type="entry name" value="alpha/beta-Hydrolases"/>
    <property type="match status" value="1"/>
</dbReference>
<accession>A0A2B7Y1T3</accession>
<feature type="signal peptide" evidence="1">
    <location>
        <begin position="1"/>
        <end position="19"/>
    </location>
</feature>
<protein>
    <recommendedName>
        <fullName evidence="4">AB hydrolase-1 domain-containing protein</fullName>
    </recommendedName>
</protein>
<dbReference type="InterPro" id="IPR029058">
    <property type="entry name" value="AB_hydrolase_fold"/>
</dbReference>
<feature type="chain" id="PRO_5013106707" description="AB hydrolase-1 domain-containing protein" evidence="1">
    <location>
        <begin position="20"/>
        <end position="315"/>
    </location>
</feature>
<evidence type="ECO:0008006" key="4">
    <source>
        <dbReference type="Google" id="ProtNLM"/>
    </source>
</evidence>
<evidence type="ECO:0000313" key="2">
    <source>
        <dbReference type="EMBL" id="PGH15240.1"/>
    </source>
</evidence>
<name>A0A2B7Y1T3_POLH7</name>
<dbReference type="AlphaFoldDB" id="A0A2B7Y1T3"/>
<evidence type="ECO:0000256" key="1">
    <source>
        <dbReference type="SAM" id="SignalP"/>
    </source>
</evidence>